<keyword evidence="12" id="KW-1185">Reference proteome</keyword>
<dbReference type="InterPro" id="IPR032675">
    <property type="entry name" value="LRR_dom_sf"/>
</dbReference>
<evidence type="ECO:0000259" key="8">
    <source>
        <dbReference type="Pfam" id="PF23559"/>
    </source>
</evidence>
<dbReference type="EMBL" id="CM000881">
    <property type="protein sequence ID" value="KQK03353.2"/>
    <property type="molecule type" value="Genomic_DNA"/>
</dbReference>
<evidence type="ECO:0000256" key="5">
    <source>
        <dbReference type="ARBA" id="ARBA00022821"/>
    </source>
</evidence>
<evidence type="ECO:0000256" key="3">
    <source>
        <dbReference type="ARBA" id="ARBA00022737"/>
    </source>
</evidence>
<evidence type="ECO:0000259" key="9">
    <source>
        <dbReference type="Pfam" id="PF23598"/>
    </source>
</evidence>
<dbReference type="Proteomes" id="UP000008810">
    <property type="component" value="Chromosome 2"/>
</dbReference>
<accession>A0A0Q3JY00</accession>
<evidence type="ECO:0000256" key="2">
    <source>
        <dbReference type="ARBA" id="ARBA00022614"/>
    </source>
</evidence>
<dbReference type="OrthoDB" id="672526at2759"/>
<dbReference type="InterPro" id="IPR058922">
    <property type="entry name" value="WHD_DRP"/>
</dbReference>
<keyword evidence="4" id="KW-0547">Nucleotide-binding</keyword>
<dbReference type="PANTHER" id="PTHR23155:SF1091">
    <property type="entry name" value="EXPRESSED PROTEIN"/>
    <property type="match status" value="1"/>
</dbReference>
<dbReference type="InterPro" id="IPR055414">
    <property type="entry name" value="LRR_R13L4/SHOC2-like"/>
</dbReference>
<organism evidence="10">
    <name type="scientific">Brachypodium distachyon</name>
    <name type="common">Purple false brome</name>
    <name type="synonym">Trachynia distachya</name>
    <dbReference type="NCBI Taxonomy" id="15368"/>
    <lineage>
        <taxon>Eukaryota</taxon>
        <taxon>Viridiplantae</taxon>
        <taxon>Streptophyta</taxon>
        <taxon>Embryophyta</taxon>
        <taxon>Tracheophyta</taxon>
        <taxon>Spermatophyta</taxon>
        <taxon>Magnoliopsida</taxon>
        <taxon>Liliopsida</taxon>
        <taxon>Poales</taxon>
        <taxon>Poaceae</taxon>
        <taxon>BOP clade</taxon>
        <taxon>Pooideae</taxon>
        <taxon>Stipodae</taxon>
        <taxon>Brachypodieae</taxon>
        <taxon>Brachypodium</taxon>
    </lineage>
</organism>
<dbReference type="InterPro" id="IPR044974">
    <property type="entry name" value="Disease_R_plants"/>
</dbReference>
<dbReference type="AlphaFoldDB" id="A0A0Q3JY00"/>
<reference evidence="10" key="2">
    <citation type="submission" date="2017-06" db="EMBL/GenBank/DDBJ databases">
        <title>WGS assembly of Brachypodium distachyon.</title>
        <authorList>
            <consortium name="The International Brachypodium Initiative"/>
            <person name="Lucas S."/>
            <person name="Harmon-Smith M."/>
            <person name="Lail K."/>
            <person name="Tice H."/>
            <person name="Grimwood J."/>
            <person name="Bruce D."/>
            <person name="Barry K."/>
            <person name="Shu S."/>
            <person name="Lindquist E."/>
            <person name="Wang M."/>
            <person name="Pitluck S."/>
            <person name="Vogel J.P."/>
            <person name="Garvin D.F."/>
            <person name="Mockler T.C."/>
            <person name="Schmutz J."/>
            <person name="Rokhsar D."/>
            <person name="Bevan M.W."/>
        </authorList>
    </citation>
    <scope>NUCLEOTIDE SEQUENCE</scope>
    <source>
        <strain evidence="10">Bd21</strain>
    </source>
</reference>
<reference evidence="10 11" key="1">
    <citation type="journal article" date="2010" name="Nature">
        <title>Genome sequencing and analysis of the model grass Brachypodium distachyon.</title>
        <authorList>
            <consortium name="International Brachypodium Initiative"/>
        </authorList>
    </citation>
    <scope>NUCLEOTIDE SEQUENCE [LARGE SCALE GENOMIC DNA]</scope>
    <source>
        <strain evidence="10 11">Bd21</strain>
    </source>
</reference>
<dbReference type="Gene3D" id="1.20.5.4130">
    <property type="match status" value="1"/>
</dbReference>
<dbReference type="GO" id="GO:0098542">
    <property type="term" value="P:defense response to other organism"/>
    <property type="evidence" value="ECO:0000318"/>
    <property type="project" value="GO_Central"/>
</dbReference>
<proteinExistence type="inferred from homology"/>
<dbReference type="PANTHER" id="PTHR23155">
    <property type="entry name" value="DISEASE RESISTANCE PROTEIN RP"/>
    <property type="match status" value="1"/>
</dbReference>
<evidence type="ECO:0000256" key="4">
    <source>
        <dbReference type="ARBA" id="ARBA00022741"/>
    </source>
</evidence>
<evidence type="ECO:0000256" key="1">
    <source>
        <dbReference type="ARBA" id="ARBA00008894"/>
    </source>
</evidence>
<evidence type="ECO:0000313" key="11">
    <source>
        <dbReference type="EnsemblPlants" id="KQK03353"/>
    </source>
</evidence>
<dbReference type="InterPro" id="IPR036388">
    <property type="entry name" value="WH-like_DNA-bd_sf"/>
</dbReference>
<dbReference type="Pfam" id="PF23559">
    <property type="entry name" value="WHD_DRP"/>
    <property type="match status" value="1"/>
</dbReference>
<dbReference type="InterPro" id="IPR038005">
    <property type="entry name" value="RX-like_CC"/>
</dbReference>
<dbReference type="GO" id="GO:0000166">
    <property type="term" value="F:nucleotide binding"/>
    <property type="evidence" value="ECO:0007669"/>
    <property type="project" value="UniProtKB-KW"/>
</dbReference>
<dbReference type="SUPFAM" id="SSF52047">
    <property type="entry name" value="RNI-like"/>
    <property type="match status" value="1"/>
</dbReference>
<evidence type="ECO:0000256" key="6">
    <source>
        <dbReference type="ARBA" id="ARBA00023054"/>
    </source>
</evidence>
<dbReference type="Pfam" id="PF18052">
    <property type="entry name" value="Rx_N"/>
    <property type="match status" value="1"/>
</dbReference>
<feature type="domain" description="Disease resistance N-terminal" evidence="7">
    <location>
        <begin position="8"/>
        <end position="85"/>
    </location>
</feature>
<evidence type="ECO:0000313" key="10">
    <source>
        <dbReference type="EMBL" id="KQK03353.2"/>
    </source>
</evidence>
<dbReference type="Gene3D" id="1.10.10.10">
    <property type="entry name" value="Winged helix-like DNA-binding domain superfamily/Winged helix DNA-binding domain"/>
    <property type="match status" value="1"/>
</dbReference>
<evidence type="ECO:0000313" key="12">
    <source>
        <dbReference type="Proteomes" id="UP000008810"/>
    </source>
</evidence>
<comment type="similarity">
    <text evidence="1">Belongs to the disease resistance NB-LRR family.</text>
</comment>
<keyword evidence="6" id="KW-0175">Coiled coil</keyword>
<dbReference type="Gramene" id="KQK03353">
    <property type="protein sequence ID" value="KQK03353"/>
    <property type="gene ID" value="BRADI_2g07303v3"/>
</dbReference>
<dbReference type="InterPro" id="IPR041118">
    <property type="entry name" value="Rx_N"/>
</dbReference>
<feature type="domain" description="Disease resistance R13L4/SHOC-2-like LRR" evidence="9">
    <location>
        <begin position="424"/>
        <end position="748"/>
    </location>
</feature>
<keyword evidence="3" id="KW-0677">Repeat</keyword>
<dbReference type="EnsemblPlants" id="KQK03353">
    <property type="protein sequence ID" value="KQK03353"/>
    <property type="gene ID" value="BRADI_2g07303v3"/>
</dbReference>
<sequence>MADQTQGAVDSLVGLLSTAIKDEARLLGGVQGDMQFIKDEMESMNGFLLHLTKTDGDHDDQLRAWMKQVRDIAYIAHDCIERYKLDCPGPPGKGLLAFLLYLPTLLRSVPARHRLANRIRELKVRVHDVGERRQRYDVKVPDAKKAQQRPGEGQAKQDDVDNREYFLRALAHDRQQEAPSFDKAIGLLPNEDLRSAARTVRDGLQKYCSRMDHRAMCMEMLLRALRSHNSLGGRTARTMKEVKELVKEEEEENADLPGEVMVFCYSKLSRSYKSCLQYLSTFRDEAVISRTSLVRRWVAEGIVEKQGEGSIDEAAEHCFRELLFRGFLVVVDRGIAGSKVKSCKVDDTVWGFVDLMSKNENFVSTLPAHLENQLCIRRFAQEQQQQPEEDGQRTICGFSRRRDGTRPMDKLVRFLKCLPQNYRLNVLDLGGCRGLRKSHLKSICTVLTLKYLSLRKTGVPHLPKQISKLIFLETLDIRGTLVRQDTKHIFLPRLKHLLASPTMTEEKEPPGACVPCKIGRMREVEILSRFDAAAQQELEDIGALPQLRKLGVVLNATAIKEAQENMIRHLLMAISKLSPSLRSLSVWIIPPNDSDTVDMEMNKGHYNKPTLLESISISGLGCAEMPQWILELQHLSKITLCDTSLSPQSLQNLGKKLLNLRCLRLRRNSYKECKLVFTKEGFRVLRFLMVEGEDVTNIDFEEEGAAPMLERIVWRNSSMDMTKKGSLSGIDRLHRIEKVELNGHFSDLSSIEASIGSKLSRG</sequence>
<protein>
    <submittedName>
        <fullName evidence="10 11">Uncharacterized protein</fullName>
    </submittedName>
</protein>
<dbReference type="Gene3D" id="3.80.10.10">
    <property type="entry name" value="Ribonuclease Inhibitor"/>
    <property type="match status" value="1"/>
</dbReference>
<dbReference type="CDD" id="cd14798">
    <property type="entry name" value="RX-CC_like"/>
    <property type="match status" value="1"/>
</dbReference>
<name>A0A0Q3JY00_BRADI</name>
<keyword evidence="5" id="KW-0611">Plant defense</keyword>
<evidence type="ECO:0000259" key="7">
    <source>
        <dbReference type="Pfam" id="PF18052"/>
    </source>
</evidence>
<gene>
    <name evidence="10" type="ORF">BRADI_2g07303v3</name>
</gene>
<dbReference type="Pfam" id="PF23598">
    <property type="entry name" value="LRR_14"/>
    <property type="match status" value="1"/>
</dbReference>
<keyword evidence="2" id="KW-0433">Leucine-rich repeat</keyword>
<dbReference type="FunCoup" id="A0A0Q3JY00">
    <property type="interactions" value="702"/>
</dbReference>
<dbReference type="InParanoid" id="A0A0Q3JY00"/>
<feature type="domain" description="Disease resistance protein winged helix" evidence="8">
    <location>
        <begin position="282"/>
        <end position="350"/>
    </location>
</feature>
<reference evidence="11" key="3">
    <citation type="submission" date="2018-08" db="UniProtKB">
        <authorList>
            <consortium name="EnsemblPlants"/>
        </authorList>
    </citation>
    <scope>IDENTIFICATION</scope>
    <source>
        <strain evidence="11">cv. Bd21</strain>
    </source>
</reference>